<organism evidence="2 3">
    <name type="scientific">Centaurea solstitialis</name>
    <name type="common">yellow star-thistle</name>
    <dbReference type="NCBI Taxonomy" id="347529"/>
    <lineage>
        <taxon>Eukaryota</taxon>
        <taxon>Viridiplantae</taxon>
        <taxon>Streptophyta</taxon>
        <taxon>Embryophyta</taxon>
        <taxon>Tracheophyta</taxon>
        <taxon>Spermatophyta</taxon>
        <taxon>Magnoliopsida</taxon>
        <taxon>eudicotyledons</taxon>
        <taxon>Gunneridae</taxon>
        <taxon>Pentapetalae</taxon>
        <taxon>asterids</taxon>
        <taxon>campanulids</taxon>
        <taxon>Asterales</taxon>
        <taxon>Asteraceae</taxon>
        <taxon>Carduoideae</taxon>
        <taxon>Cardueae</taxon>
        <taxon>Centaureinae</taxon>
        <taxon>Centaurea</taxon>
    </lineage>
</organism>
<evidence type="ECO:0000313" key="3">
    <source>
        <dbReference type="Proteomes" id="UP001172457"/>
    </source>
</evidence>
<dbReference type="Pfam" id="PF00078">
    <property type="entry name" value="RVT_1"/>
    <property type="match status" value="1"/>
</dbReference>
<proteinExistence type="predicted"/>
<dbReference type="PANTHER" id="PTHR33116:SF76">
    <property type="entry name" value="DUF4283 DOMAIN-CONTAINING PROTEIN"/>
    <property type="match status" value="1"/>
</dbReference>
<sequence length="1635" mass="185146">MSSDPQSGSVVGSLDGGTVQVDKPIERVSVFNRLSPSLSFAAVVGEKNSMGLEYFPLLDRKANSINIPIELAREAAKAYHTTIVGYFLGSRVPFPIVQRSLRSAWGKYGLDDIMMNSNGFFFIKFNDEGGSNQALEEGMIMIRNVPMFIGPWDPSKGLFRPSHESCPLWVKFHNVPLVLFNQEGISRIASALGVPKRMDACTASMCDKKWGRPGFAKVLIDVWATGALKRELEVVIPHLHDQGVDKIKIGVEYLWEPTQCSLCCVFGHKQSSCVKAVRNTKVEQKKPQMDADGFVRVERKQWRKKEHVVMESTKNDTDASTSGVKDCGSPEVIAIQEGYLVVEKNETAEMDKPAEGKSLGSDLVADDKEVSPRHQPNVVVPPKAPIKGILKNTSRVATGGIPRKDIREAREDVGFKNKELGDKGVGRRVPFLICLMFSIAAWNIRGLNSPNKQREVRDFIGNNGISIFAALETHVRADFLHNICSGVFRLWPWFSNHVCSTVGTRIIVAWNAREVDVMALEIKEQYMHCEVKVRNTDIRFFISFVYGANREGERAELWSGLRKFKAIIGAKPWVVLGDFNAMLFPHDALGGASSRNAAMASFFSCVEDIEVFDANYTGIQFTWCQKPADESGLKRKLDRVLVNSEFVDLFPDSRARFFPRGISDHSPAVLSFKADFRLKGVPFKFDNFLVDHPKFMDTVASVWSQNIEGTFMYRVTQKLKALKAPLRKLRGPYGNLAKRVSDLKHELEVAQLACDLDPFSMELRDDLAALRVSYMSACKDQDIALKQRAKVKWMREGDANTKFFHHVVREKRHSNQVHAIAKADGTYVYDDLVLEAFVDHFKSFMGTPDLDVDPNRFTGNVSTSLSVSVANEMIRPISDEEIRVAMFGIGNDKAPGSDGFSSKFFKSAWGIVGNDIMVAVHNFFYRGRLAKQLNHTLLCMLPKKPNASSVTEFRPIACCTVLYKCISKIVVDRIKPVLDSLVGNYQSAFIPGRRIVDNILMAHELVVGYQKPCGPPKCAFKIDIRKAYDMVDWRFLIMMLRKFGFHPVLVKWLEEMITTPTYSVALNGITKGFFPAARGIRQGDPLSPYLFTLVMEGFSLIFKQCVSEAEGFGYHHGCEPLGITHLCFADDLFVFTRGDVASVEVLKKALFLFASCSGLAPSLEKSEVFFGNVAPDEQHAILNCLEFSKGCFPIRYLGVPLSPIYLKISDYGPLVLKVRNRIHNWKSKFLSYAGRKQLISSVLQSLQLYWMGVFLLPSVVVHELEALFRDFLWAHGSSSRGRCKVAWTDVCKPKECGGLGLRRMTTWNRALVSRNLWDIIANRDTMWTNWIKRYYIQSLGFWSCTKKPKWSWVFRKMMDLRDMVRRFVHWQVGNGLDIHAWEDHWLPCGPLARLVSYRLIHGSGFATNMSVSEFIQVSEGAWPGVWISRCPQLANCVMPSLQPMVKDTVRWDDGSHGFVEFSVARTYDSFDGPHNRVSWNGMVWYKDHIPKYSFCLWLACLRRLPTQDRLRSWKDDPPDRMCSLCGNCEDSHDHLFFACSFSAMIWRKVKLEFNWCSFPDSWDLILMAISDPMATRIPYTRRLLLAVTVYMVWRERNARLFSTEKRSVEQLVRDIITVVCARVELKSGSVALLAT</sequence>
<evidence type="ECO:0000313" key="2">
    <source>
        <dbReference type="EMBL" id="KAJ9539210.1"/>
    </source>
</evidence>
<dbReference type="Pfam" id="PF03372">
    <property type="entry name" value="Exo_endo_phos"/>
    <property type="match status" value="1"/>
</dbReference>
<dbReference type="GO" id="GO:0003824">
    <property type="term" value="F:catalytic activity"/>
    <property type="evidence" value="ECO:0007669"/>
    <property type="project" value="InterPro"/>
</dbReference>
<dbReference type="PANTHER" id="PTHR33116">
    <property type="entry name" value="REVERSE TRANSCRIPTASE ZINC-BINDING DOMAIN-CONTAINING PROTEIN-RELATED-RELATED"/>
    <property type="match status" value="1"/>
</dbReference>
<dbReference type="SUPFAM" id="SSF56219">
    <property type="entry name" value="DNase I-like"/>
    <property type="match status" value="1"/>
</dbReference>
<dbReference type="InterPro" id="IPR043502">
    <property type="entry name" value="DNA/RNA_pol_sf"/>
</dbReference>
<evidence type="ECO:0000259" key="1">
    <source>
        <dbReference type="PROSITE" id="PS50878"/>
    </source>
</evidence>
<dbReference type="PROSITE" id="PS50878">
    <property type="entry name" value="RT_POL"/>
    <property type="match status" value="1"/>
</dbReference>
<feature type="domain" description="Reverse transcriptase" evidence="1">
    <location>
        <begin position="922"/>
        <end position="1201"/>
    </location>
</feature>
<name>A0AA38W582_9ASTR</name>
<dbReference type="Pfam" id="PF14111">
    <property type="entry name" value="DUF4283"/>
    <property type="match status" value="1"/>
</dbReference>
<dbReference type="Proteomes" id="UP001172457">
    <property type="component" value="Chromosome 8"/>
</dbReference>
<dbReference type="InterPro" id="IPR026960">
    <property type="entry name" value="RVT-Znf"/>
</dbReference>
<dbReference type="InterPro" id="IPR000477">
    <property type="entry name" value="RT_dom"/>
</dbReference>
<dbReference type="CDD" id="cd01650">
    <property type="entry name" value="RT_nLTR_like"/>
    <property type="match status" value="1"/>
</dbReference>
<dbReference type="InterPro" id="IPR005135">
    <property type="entry name" value="Endo/exonuclease/phosphatase"/>
</dbReference>
<dbReference type="InterPro" id="IPR036691">
    <property type="entry name" value="Endo/exonu/phosph_ase_sf"/>
</dbReference>
<dbReference type="InterPro" id="IPR025558">
    <property type="entry name" value="DUF4283"/>
</dbReference>
<dbReference type="Pfam" id="PF13966">
    <property type="entry name" value="zf-RVT"/>
    <property type="match status" value="1"/>
</dbReference>
<gene>
    <name evidence="2" type="ORF">OSB04_031943</name>
</gene>
<dbReference type="Gene3D" id="3.60.10.10">
    <property type="entry name" value="Endonuclease/exonuclease/phosphatase"/>
    <property type="match status" value="1"/>
</dbReference>
<comment type="caution">
    <text evidence="2">The sequence shown here is derived from an EMBL/GenBank/DDBJ whole genome shotgun (WGS) entry which is preliminary data.</text>
</comment>
<accession>A0AA38W582</accession>
<reference evidence="2" key="1">
    <citation type="submission" date="2023-03" db="EMBL/GenBank/DDBJ databases">
        <title>Chromosome-scale reference genome and RAD-based genetic map of yellow starthistle (Centaurea solstitialis) reveal putative structural variation and QTLs associated with invader traits.</title>
        <authorList>
            <person name="Reatini B."/>
            <person name="Cang F.A."/>
            <person name="Jiang Q."/>
            <person name="Mckibben M.T.W."/>
            <person name="Barker M.S."/>
            <person name="Rieseberg L.H."/>
            <person name="Dlugosch K.M."/>
        </authorList>
    </citation>
    <scope>NUCLEOTIDE SEQUENCE</scope>
    <source>
        <strain evidence="2">CAN-66</strain>
        <tissue evidence="2">Leaf</tissue>
    </source>
</reference>
<dbReference type="EMBL" id="JARYMX010000008">
    <property type="protein sequence ID" value="KAJ9539210.1"/>
    <property type="molecule type" value="Genomic_DNA"/>
</dbReference>
<dbReference type="SUPFAM" id="SSF56672">
    <property type="entry name" value="DNA/RNA polymerases"/>
    <property type="match status" value="1"/>
</dbReference>
<protein>
    <recommendedName>
        <fullName evidence="1">Reverse transcriptase domain-containing protein</fullName>
    </recommendedName>
</protein>
<keyword evidence="3" id="KW-1185">Reference proteome</keyword>